<protein>
    <submittedName>
        <fullName evidence="2">Uncharacterized protein</fullName>
    </submittedName>
</protein>
<keyword evidence="3" id="KW-1185">Reference proteome</keyword>
<sequence>MRRKQGQQACQVPGLARLQRSTILDPGVPPSHRDRHQPQIMAGSDSLTYLHHEKSRIETFCHSLRCEISNLLFPLCDKNKLIKPNDTRASPERGRAGRTPPPHHQIEAGQAGLHLHITKPALRPSGKTLAQRSGGAWFDPRPSQTKGFKIGISR</sequence>
<gene>
    <name evidence="2" type="ORF">ElyMa_001202200</name>
</gene>
<name>A0AAV4IA32_9GAST</name>
<dbReference type="Proteomes" id="UP000762676">
    <property type="component" value="Unassembled WGS sequence"/>
</dbReference>
<evidence type="ECO:0000256" key="1">
    <source>
        <dbReference type="SAM" id="MobiDB-lite"/>
    </source>
</evidence>
<proteinExistence type="predicted"/>
<feature type="region of interest" description="Disordered" evidence="1">
    <location>
        <begin position="125"/>
        <end position="154"/>
    </location>
</feature>
<evidence type="ECO:0000313" key="2">
    <source>
        <dbReference type="EMBL" id="GFS05526.1"/>
    </source>
</evidence>
<dbReference type="EMBL" id="BMAT01002367">
    <property type="protein sequence ID" value="GFS05526.1"/>
    <property type="molecule type" value="Genomic_DNA"/>
</dbReference>
<comment type="caution">
    <text evidence="2">The sequence shown here is derived from an EMBL/GenBank/DDBJ whole genome shotgun (WGS) entry which is preliminary data.</text>
</comment>
<dbReference type="AlphaFoldDB" id="A0AAV4IA32"/>
<organism evidence="2 3">
    <name type="scientific">Elysia marginata</name>
    <dbReference type="NCBI Taxonomy" id="1093978"/>
    <lineage>
        <taxon>Eukaryota</taxon>
        <taxon>Metazoa</taxon>
        <taxon>Spiralia</taxon>
        <taxon>Lophotrochozoa</taxon>
        <taxon>Mollusca</taxon>
        <taxon>Gastropoda</taxon>
        <taxon>Heterobranchia</taxon>
        <taxon>Euthyneura</taxon>
        <taxon>Panpulmonata</taxon>
        <taxon>Sacoglossa</taxon>
        <taxon>Placobranchoidea</taxon>
        <taxon>Plakobranchidae</taxon>
        <taxon>Elysia</taxon>
    </lineage>
</organism>
<accession>A0AAV4IA32</accession>
<reference evidence="2 3" key="1">
    <citation type="journal article" date="2021" name="Elife">
        <title>Chloroplast acquisition without the gene transfer in kleptoplastic sea slugs, Plakobranchus ocellatus.</title>
        <authorList>
            <person name="Maeda T."/>
            <person name="Takahashi S."/>
            <person name="Yoshida T."/>
            <person name="Shimamura S."/>
            <person name="Takaki Y."/>
            <person name="Nagai Y."/>
            <person name="Toyoda A."/>
            <person name="Suzuki Y."/>
            <person name="Arimoto A."/>
            <person name="Ishii H."/>
            <person name="Satoh N."/>
            <person name="Nishiyama T."/>
            <person name="Hasebe M."/>
            <person name="Maruyama T."/>
            <person name="Minagawa J."/>
            <person name="Obokata J."/>
            <person name="Shigenobu S."/>
        </authorList>
    </citation>
    <scope>NUCLEOTIDE SEQUENCE [LARGE SCALE GENOMIC DNA]</scope>
</reference>
<feature type="region of interest" description="Disordered" evidence="1">
    <location>
        <begin position="82"/>
        <end position="106"/>
    </location>
</feature>
<evidence type="ECO:0000313" key="3">
    <source>
        <dbReference type="Proteomes" id="UP000762676"/>
    </source>
</evidence>
<feature type="compositionally biased region" description="Basic and acidic residues" evidence="1">
    <location>
        <begin position="82"/>
        <end position="95"/>
    </location>
</feature>